<reference evidence="5" key="1">
    <citation type="submission" date="2015-09" db="EMBL/GenBank/DDBJ databases">
        <title>Scylla olivacea transcriptome.</title>
        <authorList>
            <person name="Ikhwanuddin M."/>
        </authorList>
    </citation>
    <scope>NUCLEOTIDE SEQUENCE</scope>
</reference>
<feature type="region of interest" description="Disordered" evidence="2">
    <location>
        <begin position="277"/>
        <end position="350"/>
    </location>
</feature>
<proteinExistence type="predicted"/>
<evidence type="ECO:0000313" key="5">
    <source>
        <dbReference type="EMBL" id="JAI57534.1"/>
    </source>
</evidence>
<dbReference type="PANTHER" id="PTHR31434:SF2">
    <property type="entry name" value="S PHASE CYCLIN A-ASSOCIATED PROTEIN IN THE ENDOPLASMIC RETICULUM"/>
    <property type="match status" value="1"/>
</dbReference>
<feature type="region of interest" description="Disordered" evidence="2">
    <location>
        <begin position="937"/>
        <end position="968"/>
    </location>
</feature>
<dbReference type="InterPro" id="IPR036236">
    <property type="entry name" value="Znf_C2H2_sf"/>
</dbReference>
<feature type="coiled-coil region" evidence="1">
    <location>
        <begin position="1169"/>
        <end position="1248"/>
    </location>
</feature>
<dbReference type="Pfam" id="PF16501">
    <property type="entry name" value="SCAPER_N"/>
    <property type="match status" value="1"/>
</dbReference>
<feature type="region of interest" description="Disordered" evidence="2">
    <location>
        <begin position="563"/>
        <end position="633"/>
    </location>
</feature>
<dbReference type="SUPFAM" id="SSF57667">
    <property type="entry name" value="beta-beta-alpha zinc fingers"/>
    <property type="match status" value="1"/>
</dbReference>
<dbReference type="InterPro" id="IPR032446">
    <property type="entry name" value="SCAPER_N"/>
</dbReference>
<feature type="region of interest" description="Disordered" evidence="2">
    <location>
        <begin position="63"/>
        <end position="85"/>
    </location>
</feature>
<feature type="domain" description="S phase cyclin A-associated protein in the endoplasmic reticulum N-terminal" evidence="4">
    <location>
        <begin position="80"/>
        <end position="174"/>
    </location>
</feature>
<feature type="region of interest" description="Disordered" evidence="2">
    <location>
        <begin position="485"/>
        <end position="506"/>
    </location>
</feature>
<feature type="compositionally biased region" description="Basic and acidic residues" evidence="2">
    <location>
        <begin position="280"/>
        <end position="324"/>
    </location>
</feature>
<feature type="domain" description="C2H2-type" evidence="3">
    <location>
        <begin position="1276"/>
        <end position="1298"/>
    </location>
</feature>
<evidence type="ECO:0000256" key="2">
    <source>
        <dbReference type="SAM" id="MobiDB-lite"/>
    </source>
</evidence>
<evidence type="ECO:0000259" key="4">
    <source>
        <dbReference type="Pfam" id="PF16501"/>
    </source>
</evidence>
<feature type="compositionally biased region" description="Basic and acidic residues" evidence="2">
    <location>
        <begin position="937"/>
        <end position="949"/>
    </location>
</feature>
<accession>A0A0P4VQV6</accession>
<feature type="region of interest" description="Disordered" evidence="2">
    <location>
        <begin position="787"/>
        <end position="812"/>
    </location>
</feature>
<protein>
    <submittedName>
        <fullName evidence="5">Uncharacterized protein</fullName>
    </submittedName>
</protein>
<dbReference type="PANTHER" id="PTHR31434">
    <property type="entry name" value="S PHASE CYCLIN A-ASSOCIATED PROTEIN IN THE ENDOPLASMIC RETICULUM"/>
    <property type="match status" value="1"/>
</dbReference>
<feature type="compositionally biased region" description="Acidic residues" evidence="2">
    <location>
        <begin position="950"/>
        <end position="961"/>
    </location>
</feature>
<organism evidence="5">
    <name type="scientific">Scylla olivacea</name>
    <name type="common">Orange mud crab</name>
    <name type="synonym">Cancer olivacea</name>
    <dbReference type="NCBI Taxonomy" id="85551"/>
    <lineage>
        <taxon>Eukaryota</taxon>
        <taxon>Metazoa</taxon>
        <taxon>Ecdysozoa</taxon>
        <taxon>Arthropoda</taxon>
        <taxon>Crustacea</taxon>
        <taxon>Multicrustacea</taxon>
        <taxon>Malacostraca</taxon>
        <taxon>Eumalacostraca</taxon>
        <taxon>Eucarida</taxon>
        <taxon>Decapoda</taxon>
        <taxon>Pleocyemata</taxon>
        <taxon>Brachyura</taxon>
        <taxon>Eubrachyura</taxon>
        <taxon>Portunoidea</taxon>
        <taxon>Portunidae</taxon>
        <taxon>Portuninae</taxon>
        <taxon>Scylla</taxon>
    </lineage>
</organism>
<feature type="compositionally biased region" description="Basic and acidic residues" evidence="2">
    <location>
        <begin position="63"/>
        <end position="75"/>
    </location>
</feature>
<dbReference type="InterPro" id="IPR013087">
    <property type="entry name" value="Znf_C2H2_type"/>
</dbReference>
<feature type="compositionally biased region" description="Basic and acidic residues" evidence="2">
    <location>
        <begin position="787"/>
        <end position="809"/>
    </location>
</feature>
<keyword evidence="1" id="KW-0175">Coiled coil</keyword>
<dbReference type="Gene3D" id="3.30.160.60">
    <property type="entry name" value="Classic Zinc Finger"/>
    <property type="match status" value="1"/>
</dbReference>
<evidence type="ECO:0000259" key="3">
    <source>
        <dbReference type="Pfam" id="PF12874"/>
    </source>
</evidence>
<feature type="compositionally biased region" description="Acidic residues" evidence="2">
    <location>
        <begin position="865"/>
        <end position="874"/>
    </location>
</feature>
<dbReference type="EMBL" id="GDRN01106710">
    <property type="protein sequence ID" value="JAI57534.1"/>
    <property type="molecule type" value="Transcribed_RNA"/>
</dbReference>
<evidence type="ECO:0000256" key="1">
    <source>
        <dbReference type="SAM" id="Coils"/>
    </source>
</evidence>
<feature type="region of interest" description="Disordered" evidence="2">
    <location>
        <begin position="703"/>
        <end position="729"/>
    </location>
</feature>
<sequence length="1827" mass="205328">MKGGCGENQSTDSQDEVVEQVKARLQEEGREARNLVAYSLPLLDPPQTETAMRHREVKRVVEMVPRRGLKQDKRPRSASAGRDPQASLRARHWGFLFRNLQQAVDEIYQTCEDDESIVECKEAILMLERYSSDFQKLIEWLKLKWEYEHTPPPQRPTSLTWEIRTSSPGKALHQERRALTLSDARRALTFESKYDRSIIVNGAVHEKKVSERLNMPKSDLSNNETKDLSYLMSPQKPVIIVQQPCIDEKQEECPQTGTISKDEDDLTLQELSDSSLECTDNNKENIHVDENKKVQTIKKTDKSQTKENEKNRSDKFKGDSKIQNKDSNNSVKHEFPRGTSLSTSCGESEDTSCKQECDVIIKKTDACDEVVSACDKSTDISKPKEQNAVKNSTSSVITKGKDVINSKLKDNGSKIPEIKDTETKVHENVEAQQCCTEAMQGKSLSQKPGPTVYMNKASQVRQAYNQNKTPQKHSRTSLVLNTRYTSAPRSSDHRNNLSKQQVGGSKLTCRRMADGKAAASPPLTHRSAVDSFRATGNSGSRHPLPNVLTRSYSSLHSVCRYSARSHGSTSDSGIERHCSTGGSSRGLGNSSRTASSSSLSSNTSSSGQSWADKVRGAPVSLESSQLSLQDDGEGWEVVRRGRRSHGGSTASLNSNNHYVPKDVRSASLKTEGHSCEIKKRFHVPSSAMSMPSLIMSESNTVNDTSKEKSSASGIYKKHVKSSSHDPGAQCRKKAVTESVSAPSVNLEGDGSQQSFQVWKRSERKSRKNEKGAEEVTKGIKFKENNMHVNLTEKPDQEKRHSSDKGRTCDEPISTNVCNEIEDSENVKSESLEDEKDEHCALNSFLKNDNLVCNHLCDPSIPEISETSDVEDDESRETNASKPQVSVAPSAVKGEIVGADHQVDPEANNYDNESQMDEEELSNAAALESAVKEEQRLKQQIEETEKTEIKVEEEDCEEDGSDASESAGRALSPFTLPFDSLMSSMSWADQVDAFESLEKLRHPGRVLHIHEKLSSPSRKRSLSEKMRRHEEKIAKAQELRENLILAKTEKLKDLFKKIEEVRQDKESLLVKKRDLFQRKMERAEEKRKQYLQEIVNKAHDEENKAKEIAFINGLEAKNKLHDIMQQHQSHESRLADMAEERTRRQEEKVAKEVAAQERRKALEAERQARMAELCEKRRQKCERIDRQQAERREELLEQAREKARDREERLTALQQAQQAKETELVKKIQQKQEESARRHEENIELIRQRALESSIMKYSRGCDDAPRLIRYETKKLCTLCNSLITSEVYLLSHLRGRRHQEALRALHQADVVSSEDSETYNLKHIVDAPANIDDPQITRDKERHKALKRRCRKIRTRMVTRGKEYNSTFKPQTLRESPNKIRISKSLQQIAKLIANQGSGPWPTADLTALDRPLLELIRILEKKEKADQAMFSALDGFGKINSVLKTILDVTEQRPCVLPAKSLGFSGRVLLGSCRSNVDNCRHVLYSNLVGTMIDYLIQRMNSLVSESTRMGSNNSINSVVNLPSDAAAGAIFEVLAEVIQVLYQEDLLPAASTQDQTIKDKADATWQRLQDVVSYCVSVGLVDKVSWYFSHVQGPLDNEAGVVEVILAAMRLVSALAKTLSMRNLSEDPTQLIGTLHVTDACGVVSLLYGLLLHQGGRSAMPQAPPKLSHTAQALTTAATTLLHNLASLDLTMFQAVLGSEGISLEFRHIASFLLWYCSSWPSEDILHNIIPLVGFFAVNNKENQIVIQSGEVPSVLQQLCNLPWQYFSEPNLTAVLFPTLLACCLNNDDNMIILQQEMSFQVLEDFLKSSQAEDKPLLCILRNSR</sequence>
<feature type="compositionally biased region" description="Low complexity" evidence="2">
    <location>
        <begin position="579"/>
        <end position="609"/>
    </location>
</feature>
<feature type="compositionally biased region" description="Low complexity" evidence="2">
    <location>
        <begin position="620"/>
        <end position="629"/>
    </location>
</feature>
<name>A0A0P4VQV6_SCYOL</name>
<dbReference type="Pfam" id="PF12874">
    <property type="entry name" value="zf-met"/>
    <property type="match status" value="1"/>
</dbReference>
<feature type="region of interest" description="Disordered" evidence="2">
    <location>
        <begin position="863"/>
        <end position="917"/>
    </location>
</feature>
<feature type="region of interest" description="Disordered" evidence="2">
    <location>
        <begin position="1125"/>
        <end position="1150"/>
    </location>
</feature>